<organism evidence="1 2">
    <name type="scientific">Paraburkholderia rhynchosiae</name>
    <dbReference type="NCBI Taxonomy" id="487049"/>
    <lineage>
        <taxon>Bacteria</taxon>
        <taxon>Pseudomonadati</taxon>
        <taxon>Pseudomonadota</taxon>
        <taxon>Betaproteobacteria</taxon>
        <taxon>Burkholderiales</taxon>
        <taxon>Burkholderiaceae</taxon>
        <taxon>Paraburkholderia</taxon>
    </lineage>
</organism>
<evidence type="ECO:0000313" key="2">
    <source>
        <dbReference type="Proteomes" id="UP001629235"/>
    </source>
</evidence>
<name>A0ACC7NAR9_9BURK</name>
<keyword evidence="2" id="KW-1185">Reference proteome</keyword>
<reference evidence="1 2" key="1">
    <citation type="journal article" date="2024" name="Chem. Sci.">
        <title>Discovery of megapolipeptins by genome mining of a Burkholderiales bacteria collection.</title>
        <authorList>
            <person name="Paulo B.S."/>
            <person name="Recchia M.J.J."/>
            <person name="Lee S."/>
            <person name="Fergusson C.H."/>
            <person name="Romanowski S.B."/>
            <person name="Hernandez A."/>
            <person name="Krull N."/>
            <person name="Liu D.Y."/>
            <person name="Cavanagh H."/>
            <person name="Bos A."/>
            <person name="Gray C.A."/>
            <person name="Murphy B.T."/>
            <person name="Linington R.G."/>
            <person name="Eustaquio A.S."/>
        </authorList>
    </citation>
    <scope>NUCLEOTIDE SEQUENCE [LARGE SCALE GENOMIC DNA]</scope>
    <source>
        <strain evidence="1 2">RL18-126-BIB-B</strain>
    </source>
</reference>
<dbReference type="EMBL" id="JAQQDW010000010">
    <property type="protein sequence ID" value="MFM0103321.1"/>
    <property type="molecule type" value="Genomic_DNA"/>
</dbReference>
<dbReference type="Proteomes" id="UP001629235">
    <property type="component" value="Unassembled WGS sequence"/>
</dbReference>
<protein>
    <submittedName>
        <fullName evidence="1">TolC family protein</fullName>
    </submittedName>
</protein>
<comment type="caution">
    <text evidence="1">The sequence shown here is derived from an EMBL/GenBank/DDBJ whole genome shotgun (WGS) entry which is preliminary data.</text>
</comment>
<gene>
    <name evidence="1" type="ORF">PQR01_07465</name>
</gene>
<sequence length="258" mass="28213">MKPAASRRLRLVSASLIVSFGAALSGCVTVGPDFRQPDVTLEDRWLESLPDSAQSAPAAQAAWWSAFDDPVLTALEQRAYERNLTLQVAGLNIFKARAQLSISEQNLLPQSGTVSVGVSHVDTSGVGPIPPAHLWAEHLHVNAGWELDFWGKYRRQIESDRAQLRVSEAAYDNALVSLFADVANAYIDLRALEQRITVAQQNLKAVQQSLALTQLRYKRGSVSQLDVEQAATLVAETEAQIPPLIKARAQDRDTLACC</sequence>
<accession>A0ACC7NAR9</accession>
<proteinExistence type="predicted"/>
<evidence type="ECO:0000313" key="1">
    <source>
        <dbReference type="EMBL" id="MFM0103321.1"/>
    </source>
</evidence>